<evidence type="ECO:0000313" key="3">
    <source>
        <dbReference type="EMBL" id="SFL75944.1"/>
    </source>
</evidence>
<feature type="transmembrane region" description="Helical" evidence="1">
    <location>
        <begin position="152"/>
        <end position="171"/>
    </location>
</feature>
<proteinExistence type="predicted"/>
<comment type="caution">
    <text evidence="3">The sequence shown here is derived from an EMBL/GenBank/DDBJ whole genome shotgun (WGS) entry which is preliminary data.</text>
</comment>
<dbReference type="EMBL" id="FOTO01000006">
    <property type="protein sequence ID" value="SFL75944.1"/>
    <property type="molecule type" value="Genomic_DNA"/>
</dbReference>
<dbReference type="NCBIfam" id="TIGR02595">
    <property type="entry name" value="PEP_CTERM"/>
    <property type="match status" value="1"/>
</dbReference>
<feature type="signal peptide" evidence="2">
    <location>
        <begin position="1"/>
        <end position="20"/>
    </location>
</feature>
<reference evidence="3 4" key="1">
    <citation type="submission" date="2016-10" db="EMBL/GenBank/DDBJ databases">
        <authorList>
            <person name="Varghese N."/>
            <person name="Submissions S."/>
        </authorList>
    </citation>
    <scope>NUCLEOTIDE SEQUENCE [LARGE SCALE GENOMIC DNA]</scope>
    <source>
        <strain evidence="3 4">DSM 1741</strain>
    </source>
</reference>
<feature type="chain" id="PRO_5034905380" evidence="2">
    <location>
        <begin position="21"/>
        <end position="177"/>
    </location>
</feature>
<keyword evidence="2" id="KW-0732">Signal</keyword>
<dbReference type="RefSeq" id="WP_092191931.1">
    <property type="nucleotide sequence ID" value="NZ_FOTO01000006.1"/>
</dbReference>
<dbReference type="InterPro" id="IPR013424">
    <property type="entry name" value="Ice-binding_C"/>
</dbReference>
<accession>A0A8G2C311</accession>
<dbReference type="InterPro" id="IPR022472">
    <property type="entry name" value="VPLPA-CTERM"/>
</dbReference>
<gene>
    <name evidence="3" type="ORF">SAMN05421830_1064</name>
</gene>
<protein>
    <submittedName>
        <fullName evidence="3">VPLPA-CTERM protein sorting domain-containing protein</fullName>
    </submittedName>
</protein>
<sequence length="177" mass="18685">MKKVALLTIGLLMVCNFAFAAVNLNPLPSSSEETWDKDYGILTNGLEYVATVQQNIGNTINHIYNFELSGSDVYGSANPFNFSFGLTEVSWIDGFSATLNYAEGGSVGSLTDTEKLIMSSLPAAKYFIAITGTVTGDFGGTYAFGISPVQSVPVPAAALLLGAGLLGIVGIRRRQIS</sequence>
<dbReference type="AlphaFoldDB" id="A0A8G2C311"/>
<evidence type="ECO:0000256" key="1">
    <source>
        <dbReference type="SAM" id="Phobius"/>
    </source>
</evidence>
<keyword evidence="4" id="KW-1185">Reference proteome</keyword>
<name>A0A8G2C311_DESNO</name>
<dbReference type="Proteomes" id="UP000199581">
    <property type="component" value="Unassembled WGS sequence"/>
</dbReference>
<keyword evidence="1" id="KW-0472">Membrane</keyword>
<evidence type="ECO:0000313" key="4">
    <source>
        <dbReference type="Proteomes" id="UP000199581"/>
    </source>
</evidence>
<keyword evidence="1" id="KW-1133">Transmembrane helix</keyword>
<keyword evidence="1" id="KW-0812">Transmembrane</keyword>
<dbReference type="NCBIfam" id="TIGR03370">
    <property type="entry name" value="VPLPA-CTERM"/>
    <property type="match status" value="1"/>
</dbReference>
<organism evidence="3 4">
    <name type="scientific">Desulfomicrobium norvegicum (strain DSM 1741 / NCIMB 8310)</name>
    <name type="common">Desulfovibrio baculatus (strain Norway 4)</name>
    <name type="synonym">Desulfovibrio desulfuricans (strain Norway 4)</name>
    <dbReference type="NCBI Taxonomy" id="52561"/>
    <lineage>
        <taxon>Bacteria</taxon>
        <taxon>Pseudomonadati</taxon>
        <taxon>Thermodesulfobacteriota</taxon>
        <taxon>Desulfovibrionia</taxon>
        <taxon>Desulfovibrionales</taxon>
        <taxon>Desulfomicrobiaceae</taxon>
        <taxon>Desulfomicrobium</taxon>
    </lineage>
</organism>
<evidence type="ECO:0000256" key="2">
    <source>
        <dbReference type="SAM" id="SignalP"/>
    </source>
</evidence>